<accession>A0A8H4QRP5</accession>
<organism evidence="1 2">
    <name type="scientific">Agrocybe pediades</name>
    <dbReference type="NCBI Taxonomy" id="84607"/>
    <lineage>
        <taxon>Eukaryota</taxon>
        <taxon>Fungi</taxon>
        <taxon>Dikarya</taxon>
        <taxon>Basidiomycota</taxon>
        <taxon>Agaricomycotina</taxon>
        <taxon>Agaricomycetes</taxon>
        <taxon>Agaricomycetidae</taxon>
        <taxon>Agaricales</taxon>
        <taxon>Agaricineae</taxon>
        <taxon>Strophariaceae</taxon>
        <taxon>Agrocybe</taxon>
    </lineage>
</organism>
<proteinExistence type="predicted"/>
<dbReference type="AlphaFoldDB" id="A0A8H4QRP5"/>
<gene>
    <name evidence="1" type="ORF">D9613_012485</name>
</gene>
<dbReference type="EMBL" id="JAACJL010000034">
    <property type="protein sequence ID" value="KAF4615651.1"/>
    <property type="molecule type" value="Genomic_DNA"/>
</dbReference>
<name>A0A8H4QRP5_9AGAR</name>
<reference evidence="1 2" key="1">
    <citation type="submission" date="2019-12" db="EMBL/GenBank/DDBJ databases">
        <authorList>
            <person name="Floudas D."/>
            <person name="Bentzer J."/>
            <person name="Ahren D."/>
            <person name="Johansson T."/>
            <person name="Persson P."/>
            <person name="Tunlid A."/>
        </authorList>
    </citation>
    <scope>NUCLEOTIDE SEQUENCE [LARGE SCALE GENOMIC DNA]</scope>
    <source>
        <strain evidence="1 2">CBS 102.39</strain>
    </source>
</reference>
<sequence>MDERYLKSIKGWCEEVRTNTKARSAINSSLQGVGEVRGSVKNPSLPFIGLDAKTLGYYASHPNAHRSTIAESCLRDAGIKINWCTSSDTGFPCSLGPYKLSLEYDDAQEVSERFVRQTGGALASTSPLRQLPRGYCFYSLHTSFAFGKGARESYLGLSILASFNICPILDVSEFFRIYHRPLGAIWCIFVKTRFLREAVAAATPCWRHTWACCL</sequence>
<keyword evidence="2" id="KW-1185">Reference proteome</keyword>
<evidence type="ECO:0000313" key="2">
    <source>
        <dbReference type="Proteomes" id="UP000521872"/>
    </source>
</evidence>
<dbReference type="Proteomes" id="UP000521872">
    <property type="component" value="Unassembled WGS sequence"/>
</dbReference>
<evidence type="ECO:0000313" key="1">
    <source>
        <dbReference type="EMBL" id="KAF4615651.1"/>
    </source>
</evidence>
<protein>
    <submittedName>
        <fullName evidence="1">Uncharacterized protein</fullName>
    </submittedName>
</protein>
<comment type="caution">
    <text evidence="1">The sequence shown here is derived from an EMBL/GenBank/DDBJ whole genome shotgun (WGS) entry which is preliminary data.</text>
</comment>